<keyword evidence="2 6" id="KW-0812">Transmembrane</keyword>
<evidence type="ECO:0000256" key="3">
    <source>
        <dbReference type="ARBA" id="ARBA00022989"/>
    </source>
</evidence>
<dbReference type="InterPro" id="IPR005178">
    <property type="entry name" value="Ostalpha/TMEM184C"/>
</dbReference>
<feature type="transmembrane region" description="Helical" evidence="6">
    <location>
        <begin position="111"/>
        <end position="131"/>
    </location>
</feature>
<evidence type="ECO:0000256" key="5">
    <source>
        <dbReference type="SAM" id="MobiDB-lite"/>
    </source>
</evidence>
<keyword evidence="4 6" id="KW-0472">Membrane</keyword>
<reference evidence="7" key="1">
    <citation type="journal article" date="2012" name="Bioengineered">
        <title>Additional insights into the genome of the oleaginous model alga Nannochloropsis gaditana.</title>
        <authorList>
            <person name="Jinkerson R.E."/>
            <person name="Radakovits R."/>
            <person name="Posewitz M.C."/>
        </authorList>
    </citation>
    <scope>NUCLEOTIDE SEQUENCE</scope>
    <source>
        <strain evidence="7">CCMP526</strain>
    </source>
</reference>
<comment type="subcellular location">
    <subcellularLocation>
        <location evidence="1">Membrane</location>
        <topology evidence="1">Multi-pass membrane protein</topology>
    </subcellularLocation>
</comment>
<dbReference type="GO" id="GO:0016020">
    <property type="term" value="C:membrane"/>
    <property type="evidence" value="ECO:0007669"/>
    <property type="project" value="UniProtKB-SubCell"/>
</dbReference>
<keyword evidence="3 6" id="KW-1133">Transmembrane helix</keyword>
<feature type="transmembrane region" description="Helical" evidence="6">
    <location>
        <begin position="167"/>
        <end position="190"/>
    </location>
</feature>
<feature type="transmembrane region" description="Helical" evidence="6">
    <location>
        <begin position="196"/>
        <end position="218"/>
    </location>
</feature>
<evidence type="ECO:0000256" key="4">
    <source>
        <dbReference type="ARBA" id="ARBA00023136"/>
    </source>
</evidence>
<feature type="transmembrane region" description="Helical" evidence="6">
    <location>
        <begin position="39"/>
        <end position="61"/>
    </location>
</feature>
<gene>
    <name evidence="7" type="ORF">NGATSA_3021900</name>
</gene>
<feature type="transmembrane region" description="Helical" evidence="6">
    <location>
        <begin position="261"/>
        <end position="282"/>
    </location>
</feature>
<dbReference type="SMART" id="SM01417">
    <property type="entry name" value="Solute_trans_a"/>
    <property type="match status" value="1"/>
</dbReference>
<name>I2CPF2_NANGC</name>
<evidence type="ECO:0000256" key="1">
    <source>
        <dbReference type="ARBA" id="ARBA00004141"/>
    </source>
</evidence>
<dbReference type="AlphaFoldDB" id="I2CPF2"/>
<feature type="non-terminal residue" evidence="7">
    <location>
        <position position="369"/>
    </location>
</feature>
<dbReference type="EMBL" id="JU966529">
    <property type="protein sequence ID" value="AFJ68785.1"/>
    <property type="molecule type" value="mRNA"/>
</dbReference>
<feature type="region of interest" description="Disordered" evidence="5">
    <location>
        <begin position="1"/>
        <end position="27"/>
    </location>
</feature>
<proteinExistence type="evidence at transcript level"/>
<reference evidence="7" key="2">
    <citation type="journal article" date="2012" name="Nat. Commun.">
        <title>Draft genome sequence and genetic transformation of the oleaginous alga Nannochloropis gaditana.</title>
        <authorList>
            <person name="Radakovits R."/>
            <person name="Jinkerson R.E."/>
            <person name="Fuerstenberg S.I."/>
            <person name="Tae H."/>
            <person name="Settlage R.E."/>
            <person name="Boore J.L."/>
            <person name="Posewitz M.C."/>
        </authorList>
    </citation>
    <scope>NUCLEOTIDE SEQUENCE</scope>
    <source>
        <strain evidence="7">CCMP526</strain>
    </source>
</reference>
<dbReference type="PANTHER" id="PTHR23423">
    <property type="entry name" value="ORGANIC SOLUTE TRANSPORTER-RELATED"/>
    <property type="match status" value="1"/>
</dbReference>
<organism evidence="7">
    <name type="scientific">Nannochloropsis gaditana (strain CCMP526)</name>
    <name type="common">Green microalga</name>
    <name type="synonym">Microchloropsis gaditana</name>
    <dbReference type="NCBI Taxonomy" id="1093141"/>
    <lineage>
        <taxon>Eukaryota</taxon>
        <taxon>Sar</taxon>
        <taxon>Stramenopiles</taxon>
        <taxon>Ochrophyta</taxon>
        <taxon>Eustigmatophyceae</taxon>
        <taxon>Eustigmatales</taxon>
        <taxon>Monodopsidaceae</taxon>
        <taxon>Nannochloropsis</taxon>
    </lineage>
</organism>
<feature type="transmembrane region" description="Helical" evidence="6">
    <location>
        <begin position="230"/>
        <end position="255"/>
    </location>
</feature>
<evidence type="ECO:0000313" key="7">
    <source>
        <dbReference type="EMBL" id="AFJ68785.1"/>
    </source>
</evidence>
<evidence type="ECO:0000256" key="6">
    <source>
        <dbReference type="SAM" id="Phobius"/>
    </source>
</evidence>
<evidence type="ECO:0000256" key="2">
    <source>
        <dbReference type="ARBA" id="ARBA00022692"/>
    </source>
</evidence>
<sequence length="369" mass="41481">MVPSRGLPGGGIQPVERSLGEGDASVRNPSSFQPDGTGAMALASIATALSLCISLFCIYKHLTNYSVPRIQRYIVRILFISPVYALGSLFSLRFPGSSVGLETVRDMMEAFVIYSFLALVLEYAGGDSACVDRIKNEPPLRHFFPLGCLAPMPRDGRFLRVCKQGTLQFVFVKPTMALVSLIMLAKGLFWSRWYQAALLVIYNLSYSLALYCLALFYTGTKVILRRYSPVAKFLAVKSVVFATYWQSLLLLLWAGPERVSAWNNFILCIEMVFFSTFLGLAFSHKEYRQSLPDNINVLHNMKEVLSVRDVVADAYHNFMPTYQDYTLHRHDGSSRGNQRKYRARTFLAGNFDALRLRDHDQLQDGGEGG</sequence>
<protein>
    <submittedName>
        <fullName evidence="7">Uncharacterized protein</fullName>
    </submittedName>
</protein>
<accession>I2CPF2</accession>
<dbReference type="Pfam" id="PF03619">
    <property type="entry name" value="Solute_trans_a"/>
    <property type="match status" value="1"/>
</dbReference>
<feature type="transmembrane region" description="Helical" evidence="6">
    <location>
        <begin position="73"/>
        <end position="91"/>
    </location>
</feature>